<dbReference type="PATRIC" id="fig|1218565.3.peg.1880"/>
<dbReference type="AlphaFoldDB" id="M6D2L8"/>
<name>M6D2L8_9LEPT</name>
<proteinExistence type="predicted"/>
<accession>M6D2L8</accession>
<organism evidence="1 2">
    <name type="scientific">Leptospira alstonii serovar Sichuan str. 79601</name>
    <dbReference type="NCBI Taxonomy" id="1218565"/>
    <lineage>
        <taxon>Bacteria</taxon>
        <taxon>Pseudomonadati</taxon>
        <taxon>Spirochaetota</taxon>
        <taxon>Spirochaetia</taxon>
        <taxon>Leptospirales</taxon>
        <taxon>Leptospiraceae</taxon>
        <taxon>Leptospira</taxon>
    </lineage>
</organism>
<protein>
    <recommendedName>
        <fullName evidence="3">LysM domain-containing protein</fullName>
    </recommendedName>
</protein>
<reference evidence="1 2" key="1">
    <citation type="submission" date="2013-01" db="EMBL/GenBank/DDBJ databases">
        <authorList>
            <person name="Harkins D.M."/>
            <person name="Durkin A.S."/>
            <person name="Brinkac L.M."/>
            <person name="Haft D.H."/>
            <person name="Selengut J.D."/>
            <person name="Sanka R."/>
            <person name="DePew J."/>
            <person name="Purushe J."/>
            <person name="Galloway R.L."/>
            <person name="Vinetz J.M."/>
            <person name="Sutton G.G."/>
            <person name="Nierman W.C."/>
            <person name="Fouts D.E."/>
        </authorList>
    </citation>
    <scope>NUCLEOTIDE SEQUENCE [LARGE SCALE GENOMIC DNA]</scope>
    <source>
        <strain evidence="1 2">79601</strain>
    </source>
</reference>
<evidence type="ECO:0000313" key="1">
    <source>
        <dbReference type="EMBL" id="EMJ95428.1"/>
    </source>
</evidence>
<comment type="caution">
    <text evidence="1">The sequence shown here is derived from an EMBL/GenBank/DDBJ whole genome shotgun (WGS) entry which is preliminary data.</text>
</comment>
<evidence type="ECO:0000313" key="2">
    <source>
        <dbReference type="Proteomes" id="UP000011988"/>
    </source>
</evidence>
<dbReference type="Proteomes" id="UP000011988">
    <property type="component" value="Unassembled WGS sequence"/>
</dbReference>
<sequence length="633" mass="70132">MGLATSGFNSVTGGGFSGSLAPTYEAQNVFSFAFYEKEKSGKYSITKGDSNEYFFVNGPLSYTENFKNRTNIEKTFGGVVVVDFGPDNHEIKLEGEFHIYHLGLPQKPRSTIPGESGSGFVQSAFSAGKTILKNKIGSYYDKLRSSYLSLGGGEFRSGLQEFQDFMFLLHYSRNLERVEYTTNDPQASSIIKLFLEKRLTWKTHAFVFRDYDRNRTVEVVIPSNGFTISRSVSDTNTYKYSLSLVVVKELESRITSQLVRSNFNAFRTISGLMNEIENLVNLPLKISGALLGVARGIQVFASSTKRLLTSWDRMKDQFGIEGKLARKTFENAKLELSLKTKKRGLHSDELSDQIDISSKKSRSNEAEFRQNLDTATNDCNSLVTSISQVLISVDDSGSIEAMSLKPNADLSVWIENDVYKFVLTSKEILIEIKAALNLASTDNEFSIYHVSPGDTWESIAEKKLKDLKLGLSLAKYNNAQDTTSLTKRAIKIPYGTNTNVFTTLPDNPSPKDLEIALIGCDIRLNPNRGIEISPTGDLSLLEGDETLINEKLDLIDIVQGSLIGASEFGNPILPGENPDEIFKKGSITNLLNQFRSDPRIKSAKFLGAVGEGDVFYFNFQLESISGGSVILSV</sequence>
<dbReference type="EMBL" id="ANIK01000035">
    <property type="protein sequence ID" value="EMJ95428.1"/>
    <property type="molecule type" value="Genomic_DNA"/>
</dbReference>
<evidence type="ECO:0008006" key="3">
    <source>
        <dbReference type="Google" id="ProtNLM"/>
    </source>
</evidence>
<gene>
    <name evidence="1" type="ORF">LEP1GSC194_3535</name>
</gene>